<comment type="cofactor">
    <cofactor evidence="1">
        <name>FAD</name>
        <dbReference type="ChEBI" id="CHEBI:57692"/>
    </cofactor>
</comment>
<dbReference type="GO" id="GO:0051539">
    <property type="term" value="F:4 iron, 4 sulfur cluster binding"/>
    <property type="evidence" value="ECO:0007669"/>
    <property type="project" value="UniProtKB-UniRule"/>
</dbReference>
<reference evidence="2" key="1">
    <citation type="submission" date="2022-07" db="EMBL/GenBank/DDBJ databases">
        <title>Genome analysis of Parmales, a sister group of diatoms, reveals the evolutionary specialization of diatoms from phago-mixotrophs to photoautotrophs.</title>
        <authorList>
            <person name="Ban H."/>
            <person name="Sato S."/>
            <person name="Yoshikawa S."/>
            <person name="Kazumasa Y."/>
            <person name="Nakamura Y."/>
            <person name="Ichinomiya M."/>
            <person name="Saitoh K."/>
            <person name="Sato N."/>
            <person name="Blanc-Mathieu R."/>
            <person name="Endo H."/>
            <person name="Kuwata A."/>
            <person name="Ogata H."/>
        </authorList>
    </citation>
    <scope>NUCLEOTIDE SEQUENCE</scope>
</reference>
<dbReference type="GO" id="GO:0004174">
    <property type="term" value="F:electron-transferring-flavoprotein dehydrogenase activity"/>
    <property type="evidence" value="ECO:0007669"/>
    <property type="project" value="UniProtKB-UniRule"/>
</dbReference>
<accession>A0A9W7G064</accession>
<dbReference type="InterPro" id="IPR040156">
    <property type="entry name" value="ETF-QO"/>
</dbReference>
<dbReference type="GO" id="GO:0046872">
    <property type="term" value="F:metal ion binding"/>
    <property type="evidence" value="ECO:0007669"/>
    <property type="project" value="UniProtKB-KW"/>
</dbReference>
<keyword evidence="1" id="KW-0560">Oxidoreductase</keyword>
<evidence type="ECO:0000313" key="3">
    <source>
        <dbReference type="Proteomes" id="UP001165082"/>
    </source>
</evidence>
<keyword evidence="1" id="KW-0813">Transport</keyword>
<dbReference type="InterPro" id="IPR036188">
    <property type="entry name" value="FAD/NAD-bd_sf"/>
</dbReference>
<keyword evidence="1" id="KW-0285">Flavoprotein</keyword>
<comment type="catalytic activity">
    <reaction evidence="1">
        <text>a ubiquinone + reduced [electron-transfer flavoprotein] = a ubiquinol + oxidized [electron-transfer flavoprotein] + H(+)</text>
        <dbReference type="Rhea" id="RHEA:24052"/>
        <dbReference type="Rhea" id="RHEA-COMP:9565"/>
        <dbReference type="Rhea" id="RHEA-COMP:9566"/>
        <dbReference type="Rhea" id="RHEA-COMP:10685"/>
        <dbReference type="Rhea" id="RHEA-COMP:10686"/>
        <dbReference type="ChEBI" id="CHEBI:15378"/>
        <dbReference type="ChEBI" id="CHEBI:16389"/>
        <dbReference type="ChEBI" id="CHEBI:17976"/>
        <dbReference type="ChEBI" id="CHEBI:57692"/>
        <dbReference type="ChEBI" id="CHEBI:58307"/>
        <dbReference type="EC" id="1.5.5.1"/>
    </reaction>
</comment>
<sequence length="262" mass="28455">MLSLSNLTRAAVRSRGLPSLPSLGNLRLMSSDDPLQSEREAMPYDCLIVGGGPAGLAAAIRMKQLAIENDKDVSVCVLEKGSEIGAHILSGNVFEPRALEELFPDYKNMDVPPPLDTEVKEDVFLYLTETGSVGIPNVLLPSELHNDGNYIISLSQLCRWLGTQAEELGVEIFPGFAASEVIYGEDGSVKGIATRDVGISKEGEAKGTFERGMELHARQTLFAEGARGSCSEELMEKFNLREGVQPQTFGLGVKEVWEIPEE</sequence>
<keyword evidence="1" id="KW-0411">Iron-sulfur</keyword>
<organism evidence="2 3">
    <name type="scientific">Triparma retinervis</name>
    <dbReference type="NCBI Taxonomy" id="2557542"/>
    <lineage>
        <taxon>Eukaryota</taxon>
        <taxon>Sar</taxon>
        <taxon>Stramenopiles</taxon>
        <taxon>Ochrophyta</taxon>
        <taxon>Bolidophyceae</taxon>
        <taxon>Parmales</taxon>
        <taxon>Triparmaceae</taxon>
        <taxon>Triparma</taxon>
    </lineage>
</organism>
<keyword evidence="1" id="KW-0830">Ubiquinone</keyword>
<dbReference type="Gene3D" id="3.50.50.60">
    <property type="entry name" value="FAD/NAD(P)-binding domain"/>
    <property type="match status" value="1"/>
</dbReference>
<keyword evidence="1" id="KW-0479">Metal-binding</keyword>
<proteinExistence type="predicted"/>
<dbReference type="GO" id="GO:0005743">
    <property type="term" value="C:mitochondrial inner membrane"/>
    <property type="evidence" value="ECO:0007669"/>
    <property type="project" value="TreeGrafter"/>
</dbReference>
<dbReference type="Pfam" id="PF13450">
    <property type="entry name" value="NAD_binding_8"/>
    <property type="match status" value="1"/>
</dbReference>
<gene>
    <name evidence="2" type="ORF">TrRE_jg12528</name>
</gene>
<keyword evidence="1" id="KW-0274">FAD</keyword>
<comment type="function">
    <text evidence="1">Accepts electrons from ETF and reduces ubiquinone.</text>
</comment>
<evidence type="ECO:0000256" key="1">
    <source>
        <dbReference type="RuleBase" id="RU366068"/>
    </source>
</evidence>
<dbReference type="AlphaFoldDB" id="A0A9W7G064"/>
<dbReference type="OrthoDB" id="437331at2759"/>
<keyword evidence="3" id="KW-1185">Reference proteome</keyword>
<dbReference type="PANTHER" id="PTHR10617:SF107">
    <property type="entry name" value="ELECTRON TRANSFER FLAVOPROTEIN-UBIQUINONE OXIDOREDUCTASE, MITOCHONDRIAL"/>
    <property type="match status" value="1"/>
</dbReference>
<dbReference type="PANTHER" id="PTHR10617">
    <property type="entry name" value="ELECTRON TRANSFER FLAVOPROTEIN-UBIQUINONE OXIDOREDUCTASE"/>
    <property type="match status" value="1"/>
</dbReference>
<dbReference type="EC" id="1.5.5.1" evidence="1"/>
<protein>
    <recommendedName>
        <fullName evidence="1">Electron transfer flavoprotein-ubiquinone oxidoreductase</fullName>
        <shortName evidence="1">ETF-QO</shortName>
        <ecNumber evidence="1">1.5.5.1</ecNumber>
    </recommendedName>
</protein>
<dbReference type="SUPFAM" id="SSF51905">
    <property type="entry name" value="FAD/NAD(P)-binding domain"/>
    <property type="match status" value="1"/>
</dbReference>
<comment type="cofactor">
    <cofactor evidence="1">
        <name>[4Fe-4S] cluster</name>
        <dbReference type="ChEBI" id="CHEBI:49883"/>
    </cofactor>
    <text evidence="1">Binds 1 [4Fe-4S] cluster.</text>
</comment>
<dbReference type="Proteomes" id="UP001165082">
    <property type="component" value="Unassembled WGS sequence"/>
</dbReference>
<evidence type="ECO:0000313" key="2">
    <source>
        <dbReference type="EMBL" id="GMI26277.1"/>
    </source>
</evidence>
<keyword evidence="1" id="KW-0249">Electron transport</keyword>
<keyword evidence="1" id="KW-0408">Iron</keyword>
<feature type="non-terminal residue" evidence="2">
    <location>
        <position position="1"/>
    </location>
</feature>
<comment type="caution">
    <text evidence="2">The sequence shown here is derived from an EMBL/GenBank/DDBJ whole genome shotgun (WGS) entry which is preliminary data.</text>
</comment>
<dbReference type="EMBL" id="BRXZ01008438">
    <property type="protein sequence ID" value="GMI26277.1"/>
    <property type="molecule type" value="Genomic_DNA"/>
</dbReference>
<name>A0A9W7G064_9STRA</name>